<dbReference type="FunFam" id="3.40.50.10470:FF:000006">
    <property type="entry name" value="Methylthioribose-1-phosphate isomerase"/>
    <property type="match status" value="1"/>
</dbReference>
<dbReference type="InterPro" id="IPR005251">
    <property type="entry name" value="IF-M1Pi"/>
</dbReference>
<accession>A0A1V5MA60</accession>
<dbReference type="NCBIfam" id="NF004326">
    <property type="entry name" value="PRK05720.1"/>
    <property type="match status" value="1"/>
</dbReference>
<dbReference type="InterPro" id="IPR027363">
    <property type="entry name" value="M1Pi_N"/>
</dbReference>
<gene>
    <name evidence="3" type="primary">mtnA</name>
    <name evidence="3" type="ORF">BWY73_01399</name>
</gene>
<dbReference type="NCBIfam" id="TIGR00524">
    <property type="entry name" value="eIF-2B_rel"/>
    <property type="match status" value="1"/>
</dbReference>
<dbReference type="SUPFAM" id="SSF100950">
    <property type="entry name" value="NagB/RpiA/CoA transferase-like"/>
    <property type="match status" value="1"/>
</dbReference>
<dbReference type="InterPro" id="IPR037171">
    <property type="entry name" value="NagB/RpiA_transferase-like"/>
</dbReference>
<keyword evidence="1 3" id="KW-0413">Isomerase</keyword>
<dbReference type="InterPro" id="IPR011559">
    <property type="entry name" value="Initiation_fac_2B_a/b/d"/>
</dbReference>
<dbReference type="PANTHER" id="PTHR43475:SF1">
    <property type="entry name" value="METHYLTHIORIBOSE-1-PHOSPHATE ISOMERASE"/>
    <property type="match status" value="1"/>
</dbReference>
<sequence>MRENGPQDWSGFLEELHRVKVYLERSRPTAVNLSAALDRIEVCCQAMSSNTRPEEGLKFLLNEAGRLEAEDQLFCERIAAFGQGIIPARARILTHCNAGALATAGIGTALGIIGRARASGKDVEVFADETRPLLQGSRLTAWELQRRGVRVTLICDSMAAWTMKERGINLVLVGADRIVANGDTANKIGTYGLALLAEQHRIPFYVAAPVTSFDLKTANGRQIPIEERPPAEITSCGGRPVAAAGVRVYNPAFDVTPGKLVSAFITDRGIIRPPYDLESFRRAFV</sequence>
<reference evidence="3" key="1">
    <citation type="submission" date="2017-02" db="EMBL/GenBank/DDBJ databases">
        <title>Delving into the versatile metabolic prowess of the omnipresent phylum Bacteroidetes.</title>
        <authorList>
            <person name="Nobu M.K."/>
            <person name="Mei R."/>
            <person name="Narihiro T."/>
            <person name="Kuroda K."/>
            <person name="Liu W.-T."/>
        </authorList>
    </citation>
    <scope>NUCLEOTIDE SEQUENCE</scope>
    <source>
        <strain evidence="3">ADurb.Bin417</strain>
    </source>
</reference>
<dbReference type="Proteomes" id="UP000485484">
    <property type="component" value="Unassembled WGS sequence"/>
</dbReference>
<dbReference type="Gene3D" id="3.40.50.10470">
    <property type="entry name" value="Translation initiation factor eif-2b, domain 2"/>
    <property type="match status" value="1"/>
</dbReference>
<protein>
    <submittedName>
        <fullName evidence="3">Methylthioribose-1-phosphate isomerase</fullName>
        <ecNumber evidence="3">5.3.1.23</ecNumber>
    </submittedName>
</protein>
<dbReference type="NCBIfam" id="TIGR00512">
    <property type="entry name" value="salvage_mtnA"/>
    <property type="match status" value="1"/>
</dbReference>
<comment type="similarity">
    <text evidence="2">Belongs to the eIF-2B alpha/beta/delta subunits family.</text>
</comment>
<evidence type="ECO:0000256" key="2">
    <source>
        <dbReference type="RuleBase" id="RU003814"/>
    </source>
</evidence>
<dbReference type="GO" id="GO:0019509">
    <property type="term" value="P:L-methionine salvage from methylthioadenosine"/>
    <property type="evidence" value="ECO:0007669"/>
    <property type="project" value="TreeGrafter"/>
</dbReference>
<dbReference type="EMBL" id="MWAK01000302">
    <property type="protein sequence ID" value="OPZ90025.1"/>
    <property type="molecule type" value="Genomic_DNA"/>
</dbReference>
<proteinExistence type="inferred from homology"/>
<dbReference type="PANTHER" id="PTHR43475">
    <property type="entry name" value="METHYLTHIORIBOSE-1-PHOSPHATE ISOMERASE"/>
    <property type="match status" value="1"/>
</dbReference>
<dbReference type="Pfam" id="PF01008">
    <property type="entry name" value="IF-2B"/>
    <property type="match status" value="1"/>
</dbReference>
<comment type="caution">
    <text evidence="3">The sequence shown here is derived from an EMBL/GenBank/DDBJ whole genome shotgun (WGS) entry which is preliminary data.</text>
</comment>
<dbReference type="InterPro" id="IPR042529">
    <property type="entry name" value="IF_2B-like_C"/>
</dbReference>
<evidence type="ECO:0000256" key="1">
    <source>
        <dbReference type="ARBA" id="ARBA00023235"/>
    </source>
</evidence>
<dbReference type="EC" id="5.3.1.23" evidence="3"/>
<dbReference type="Gene3D" id="1.20.120.420">
    <property type="entry name" value="translation initiation factor eif-2b, domain 1"/>
    <property type="match status" value="1"/>
</dbReference>
<dbReference type="GO" id="GO:0046523">
    <property type="term" value="F:S-methyl-5-thioribose-1-phosphate isomerase activity"/>
    <property type="evidence" value="ECO:0007669"/>
    <property type="project" value="UniProtKB-EC"/>
</dbReference>
<evidence type="ECO:0000313" key="3">
    <source>
        <dbReference type="EMBL" id="OPZ90025.1"/>
    </source>
</evidence>
<dbReference type="InterPro" id="IPR000649">
    <property type="entry name" value="IF-2B-related"/>
</dbReference>
<organism evidence="3">
    <name type="scientific">candidate division TA06 bacterium ADurb.Bin417</name>
    <dbReference type="NCBI Taxonomy" id="1852828"/>
    <lineage>
        <taxon>Bacteria</taxon>
        <taxon>Bacteria division TA06</taxon>
    </lineage>
</organism>
<name>A0A1V5MA60_UNCT6</name>
<dbReference type="AlphaFoldDB" id="A0A1V5MA60"/>